<keyword evidence="1" id="KW-0472">Membrane</keyword>
<reference evidence="2 3" key="1">
    <citation type="journal article" date="2016" name="Nat. Commun.">
        <title>Thousands of microbial genomes shed light on interconnected biogeochemical processes in an aquifer system.</title>
        <authorList>
            <person name="Anantharaman K."/>
            <person name="Brown C.T."/>
            <person name="Hug L.A."/>
            <person name="Sharon I."/>
            <person name="Castelle C.J."/>
            <person name="Probst A.J."/>
            <person name="Thomas B.C."/>
            <person name="Singh A."/>
            <person name="Wilkins M.J."/>
            <person name="Karaoz U."/>
            <person name="Brodie E.L."/>
            <person name="Williams K.H."/>
            <person name="Hubbard S.S."/>
            <person name="Banfield J.F."/>
        </authorList>
    </citation>
    <scope>NUCLEOTIDE SEQUENCE [LARGE SCALE GENOMIC DNA]</scope>
</reference>
<feature type="transmembrane region" description="Helical" evidence="1">
    <location>
        <begin position="104"/>
        <end position="123"/>
    </location>
</feature>
<accession>A0A1F5T0H0</accession>
<comment type="caution">
    <text evidence="2">The sequence shown here is derived from an EMBL/GenBank/DDBJ whole genome shotgun (WGS) entry which is preliminary data.</text>
</comment>
<keyword evidence="1" id="KW-0812">Transmembrane</keyword>
<gene>
    <name evidence="2" type="ORF">A2478_02820</name>
</gene>
<dbReference type="Proteomes" id="UP000179001">
    <property type="component" value="Unassembled WGS sequence"/>
</dbReference>
<proteinExistence type="predicted"/>
<dbReference type="STRING" id="1798002.A2478_02820"/>
<evidence type="ECO:0000313" key="3">
    <source>
        <dbReference type="Proteomes" id="UP000179001"/>
    </source>
</evidence>
<evidence type="ECO:0008006" key="4">
    <source>
        <dbReference type="Google" id="ProtNLM"/>
    </source>
</evidence>
<sequence>MLIILPSLAQAQPGDFGTMSQVVIRYNQIDWQTYEFLADSNDNEEIFSYIWRVDGKDFYYSPKIQYHFSPGEHDVMVTVSDLHGNKKYDNVRIDANFWSLQNNYLLWFLYAFVVLVILYYWILKLIYLFNERRIGKETRQFFSFLDSHGWVERVINHHSGKIRKTLKKK</sequence>
<keyword evidence="1" id="KW-1133">Transmembrane helix</keyword>
<name>A0A1F5T0H0_9BACT</name>
<dbReference type="EMBL" id="MFGJ01000006">
    <property type="protein sequence ID" value="OGF32233.1"/>
    <property type="molecule type" value="Genomic_DNA"/>
</dbReference>
<organism evidence="2 3">
    <name type="scientific">Candidatus Falkowbacteria bacterium RIFOXYC2_FULL_36_12</name>
    <dbReference type="NCBI Taxonomy" id="1798002"/>
    <lineage>
        <taxon>Bacteria</taxon>
        <taxon>Candidatus Falkowiibacteriota</taxon>
    </lineage>
</organism>
<protein>
    <recommendedName>
        <fullName evidence="4">PKD domain-containing protein</fullName>
    </recommendedName>
</protein>
<evidence type="ECO:0000256" key="1">
    <source>
        <dbReference type="SAM" id="Phobius"/>
    </source>
</evidence>
<evidence type="ECO:0000313" key="2">
    <source>
        <dbReference type="EMBL" id="OGF32233.1"/>
    </source>
</evidence>
<dbReference type="AlphaFoldDB" id="A0A1F5T0H0"/>